<keyword evidence="3" id="KW-1185">Reference proteome</keyword>
<evidence type="ECO:0000313" key="3">
    <source>
        <dbReference type="Proteomes" id="UP000607653"/>
    </source>
</evidence>
<sequence>MFYLLSCNFSYHSLRTRKEETEKERRAAKAKQEKKEVQQRLDEEGAAIAEAVDLHVVAEDTDDSCEIGLKRDEAFNPCGHKTNNGLFKEGWRTGLPHQGFMKPSLEGLGWMPDACGFGFKWNYWGMSGWSLSSGVFGRYFHSQYILMRKVGLDP</sequence>
<dbReference type="AlphaFoldDB" id="A0A822XS33"/>
<reference evidence="2 3" key="1">
    <citation type="journal article" date="2020" name="Mol. Biol. Evol.">
        <title>Distinct Expression and Methylation Patterns for Genes with Different Fates following a Single Whole-Genome Duplication in Flowering Plants.</title>
        <authorList>
            <person name="Shi T."/>
            <person name="Rahmani R.S."/>
            <person name="Gugger P.F."/>
            <person name="Wang M."/>
            <person name="Li H."/>
            <person name="Zhang Y."/>
            <person name="Li Z."/>
            <person name="Wang Q."/>
            <person name="Van de Peer Y."/>
            <person name="Marchal K."/>
            <person name="Chen J."/>
        </authorList>
    </citation>
    <scope>NUCLEOTIDE SEQUENCE [LARGE SCALE GENOMIC DNA]</scope>
    <source>
        <tissue evidence="2">Leaf</tissue>
    </source>
</reference>
<feature type="region of interest" description="Disordered" evidence="1">
    <location>
        <begin position="18"/>
        <end position="38"/>
    </location>
</feature>
<dbReference type="Proteomes" id="UP000607653">
    <property type="component" value="Unassembled WGS sequence"/>
</dbReference>
<protein>
    <submittedName>
        <fullName evidence="2">Uncharacterized protein</fullName>
    </submittedName>
</protein>
<organism evidence="2 3">
    <name type="scientific">Nelumbo nucifera</name>
    <name type="common">Sacred lotus</name>
    <dbReference type="NCBI Taxonomy" id="4432"/>
    <lineage>
        <taxon>Eukaryota</taxon>
        <taxon>Viridiplantae</taxon>
        <taxon>Streptophyta</taxon>
        <taxon>Embryophyta</taxon>
        <taxon>Tracheophyta</taxon>
        <taxon>Spermatophyta</taxon>
        <taxon>Magnoliopsida</taxon>
        <taxon>Proteales</taxon>
        <taxon>Nelumbonaceae</taxon>
        <taxon>Nelumbo</taxon>
    </lineage>
</organism>
<name>A0A822XS33_NELNU</name>
<accession>A0A822XS33</accession>
<gene>
    <name evidence="2" type="ORF">HUJ06_025868</name>
</gene>
<dbReference type="EMBL" id="DUZY01000001">
    <property type="protein sequence ID" value="DAD24404.1"/>
    <property type="molecule type" value="Genomic_DNA"/>
</dbReference>
<evidence type="ECO:0000313" key="2">
    <source>
        <dbReference type="EMBL" id="DAD24404.1"/>
    </source>
</evidence>
<evidence type="ECO:0000256" key="1">
    <source>
        <dbReference type="SAM" id="MobiDB-lite"/>
    </source>
</evidence>
<proteinExistence type="predicted"/>
<dbReference type="PANTHER" id="PTHR34212">
    <property type="entry name" value="OS02G0104200 PROTEIN"/>
    <property type="match status" value="1"/>
</dbReference>
<dbReference type="PANTHER" id="PTHR34212:SF1">
    <property type="entry name" value="OS06G0106900 PROTEIN"/>
    <property type="match status" value="1"/>
</dbReference>
<comment type="caution">
    <text evidence="2">The sequence shown here is derived from an EMBL/GenBank/DDBJ whole genome shotgun (WGS) entry which is preliminary data.</text>
</comment>